<dbReference type="Proteomes" id="UP000663879">
    <property type="component" value="Unassembled WGS sequence"/>
</dbReference>
<evidence type="ECO:0000313" key="1">
    <source>
        <dbReference type="EMBL" id="CAF1113228.1"/>
    </source>
</evidence>
<dbReference type="EMBL" id="CAJNOC010008284">
    <property type="protein sequence ID" value="CAF1113228.1"/>
    <property type="molecule type" value="Genomic_DNA"/>
</dbReference>
<dbReference type="AlphaFoldDB" id="A0A814PZK4"/>
<reference evidence="1" key="1">
    <citation type="submission" date="2021-02" db="EMBL/GenBank/DDBJ databases">
        <authorList>
            <person name="Nowell W R."/>
        </authorList>
    </citation>
    <scope>NUCLEOTIDE SEQUENCE</scope>
    <source>
        <strain evidence="1">Ploen Becks lab</strain>
    </source>
</reference>
<proteinExistence type="predicted"/>
<feature type="non-terminal residue" evidence="1">
    <location>
        <position position="1"/>
    </location>
</feature>
<dbReference type="OrthoDB" id="9979689at2759"/>
<organism evidence="1 2">
    <name type="scientific">Brachionus calyciflorus</name>
    <dbReference type="NCBI Taxonomy" id="104777"/>
    <lineage>
        <taxon>Eukaryota</taxon>
        <taxon>Metazoa</taxon>
        <taxon>Spiralia</taxon>
        <taxon>Gnathifera</taxon>
        <taxon>Rotifera</taxon>
        <taxon>Eurotatoria</taxon>
        <taxon>Monogononta</taxon>
        <taxon>Pseudotrocha</taxon>
        <taxon>Ploima</taxon>
        <taxon>Brachionidae</taxon>
        <taxon>Brachionus</taxon>
    </lineage>
</organism>
<comment type="caution">
    <text evidence="1">The sequence shown here is derived from an EMBL/GenBank/DDBJ whole genome shotgun (WGS) entry which is preliminary data.</text>
</comment>
<sequence>PKKLDSIAKCECRTDLGLILTSKVNPYSCYSNLAPNYVCGCNNSQYWNSSMCVNKKIVEQSCTTNCECKEDLGLLCREYNSTALQSCYSFTGKKCLCELTYSYWDTTQQKCLPKLLHDIACDNNCQCREDLGLKCREYNTVVNSCYSASFINKKCLCEDGYYWTGSICAIKMTENILTTCSSSCNCREDLGLGCYDDTIGESCSGNVTGLKCVCEKTKFWNGSQCGMTF</sequence>
<gene>
    <name evidence="1" type="ORF">OXX778_LOCUS21713</name>
</gene>
<accession>A0A814PZK4</accession>
<keyword evidence="2" id="KW-1185">Reference proteome</keyword>
<evidence type="ECO:0000313" key="2">
    <source>
        <dbReference type="Proteomes" id="UP000663879"/>
    </source>
</evidence>
<name>A0A814PZK4_9BILA</name>
<protein>
    <submittedName>
        <fullName evidence="1">Uncharacterized protein</fullName>
    </submittedName>
</protein>